<protein>
    <recommendedName>
        <fullName evidence="1">HTH cro/C1-type domain-containing protein</fullName>
    </recommendedName>
</protein>
<dbReference type="InterPro" id="IPR010982">
    <property type="entry name" value="Lambda_DNA-bd_dom_sf"/>
</dbReference>
<dbReference type="SUPFAM" id="SSF47413">
    <property type="entry name" value="lambda repressor-like DNA-binding domains"/>
    <property type="match status" value="1"/>
</dbReference>
<evidence type="ECO:0000313" key="3">
    <source>
        <dbReference type="Proteomes" id="UP000024329"/>
    </source>
</evidence>
<gene>
    <name evidence="2" type="ORF">BV97_03130</name>
</gene>
<dbReference type="CDD" id="cd00093">
    <property type="entry name" value="HTH_XRE"/>
    <property type="match status" value="1"/>
</dbReference>
<dbReference type="SMART" id="SM00530">
    <property type="entry name" value="HTH_XRE"/>
    <property type="match status" value="1"/>
</dbReference>
<dbReference type="Pfam" id="PF13560">
    <property type="entry name" value="HTH_31"/>
    <property type="match status" value="1"/>
</dbReference>
<dbReference type="EMBL" id="JFYZ01000015">
    <property type="protein sequence ID" value="EZP80712.1"/>
    <property type="molecule type" value="Genomic_DNA"/>
</dbReference>
<comment type="caution">
    <text evidence="2">The sequence shown here is derived from an EMBL/GenBank/DDBJ whole genome shotgun (WGS) entry which is preliminary data.</text>
</comment>
<dbReference type="Gene3D" id="1.10.260.40">
    <property type="entry name" value="lambda repressor-like DNA-binding domains"/>
    <property type="match status" value="1"/>
</dbReference>
<dbReference type="PATRIC" id="fig|158500.4.peg.3195"/>
<dbReference type="Proteomes" id="UP000024329">
    <property type="component" value="Unassembled WGS sequence"/>
</dbReference>
<dbReference type="InterPro" id="IPR001387">
    <property type="entry name" value="Cro/C1-type_HTH"/>
</dbReference>
<proteinExistence type="predicted"/>
<reference evidence="2 3" key="1">
    <citation type="submission" date="2014-03" db="EMBL/GenBank/DDBJ databases">
        <title>Whole genome sequence of Novosphingobium resinovorum KF1.</title>
        <authorList>
            <person name="Gan H.M."/>
            <person name="Gan H.Y."/>
            <person name="Chew T.H."/>
            <person name="Savka M.A."/>
        </authorList>
    </citation>
    <scope>NUCLEOTIDE SEQUENCE [LARGE SCALE GENOMIC DNA]</scope>
    <source>
        <strain evidence="2 3">KF1</strain>
    </source>
</reference>
<feature type="domain" description="HTH cro/C1-type" evidence="1">
    <location>
        <begin position="19"/>
        <end position="74"/>
    </location>
</feature>
<evidence type="ECO:0000259" key="1">
    <source>
        <dbReference type="PROSITE" id="PS50943"/>
    </source>
</evidence>
<dbReference type="GO" id="GO:0003677">
    <property type="term" value="F:DNA binding"/>
    <property type="evidence" value="ECO:0007669"/>
    <property type="project" value="InterPro"/>
</dbReference>
<dbReference type="eggNOG" id="COG1396">
    <property type="taxonomic scope" value="Bacteria"/>
</dbReference>
<dbReference type="PROSITE" id="PS50943">
    <property type="entry name" value="HTH_CROC1"/>
    <property type="match status" value="1"/>
</dbReference>
<dbReference type="RefSeq" id="WP_036526821.1">
    <property type="nucleotide sequence ID" value="NZ_JFYZ01000015.1"/>
</dbReference>
<evidence type="ECO:0000313" key="2">
    <source>
        <dbReference type="EMBL" id="EZP80712.1"/>
    </source>
</evidence>
<dbReference type="AlphaFoldDB" id="A0A031JWG8"/>
<accession>A0A031JWG8</accession>
<name>A0A031JWG8_9SPHN</name>
<sequence>MDSVSARFANGGDTLAAAFRKIRRERGLRTAEVAQRMGMALRSYENFEAGRSRLDIARICEFAEATDSDPFAILFSVPFRSSEFAVACADTKLVYIMMMLLETFFEEHGRDIALLEPPNLIGGFERVFKDLGAKLRENETTLSRFFEGRQGNSISLGNLSVRGLRKKRG</sequence>
<organism evidence="2 3">
    <name type="scientific">Novosphingobium resinovorum</name>
    <dbReference type="NCBI Taxonomy" id="158500"/>
    <lineage>
        <taxon>Bacteria</taxon>
        <taxon>Pseudomonadati</taxon>
        <taxon>Pseudomonadota</taxon>
        <taxon>Alphaproteobacteria</taxon>
        <taxon>Sphingomonadales</taxon>
        <taxon>Sphingomonadaceae</taxon>
        <taxon>Novosphingobium</taxon>
    </lineage>
</organism>